<comment type="subcellular location">
    <subcellularLocation>
        <location evidence="1">Cell membrane</location>
        <topology evidence="1">Multi-pass membrane protein</topology>
    </subcellularLocation>
</comment>
<keyword evidence="3" id="KW-0813">Transport</keyword>
<evidence type="ECO:0000313" key="15">
    <source>
        <dbReference type="EMBL" id="MDZ8119096.1"/>
    </source>
</evidence>
<evidence type="ECO:0000256" key="5">
    <source>
        <dbReference type="ARBA" id="ARBA00022692"/>
    </source>
</evidence>
<evidence type="ECO:0000256" key="2">
    <source>
        <dbReference type="ARBA" id="ARBA00006434"/>
    </source>
</evidence>
<dbReference type="Pfam" id="PF00474">
    <property type="entry name" value="SSF"/>
    <property type="match status" value="1"/>
</dbReference>
<feature type="transmembrane region" description="Helical" evidence="14">
    <location>
        <begin position="502"/>
        <end position="526"/>
    </location>
</feature>
<keyword evidence="4" id="KW-1003">Cell membrane</keyword>
<evidence type="ECO:0000256" key="8">
    <source>
        <dbReference type="ARBA" id="ARBA00023065"/>
    </source>
</evidence>
<feature type="transmembrane region" description="Helical" evidence="14">
    <location>
        <begin position="311"/>
        <end position="333"/>
    </location>
</feature>
<dbReference type="Gene3D" id="1.20.1730.10">
    <property type="entry name" value="Sodium/glucose cotransporter"/>
    <property type="match status" value="1"/>
</dbReference>
<evidence type="ECO:0000313" key="16">
    <source>
        <dbReference type="Proteomes" id="UP001290861"/>
    </source>
</evidence>
<feature type="transmembrane region" description="Helical" evidence="14">
    <location>
        <begin position="229"/>
        <end position="247"/>
    </location>
</feature>
<evidence type="ECO:0000256" key="12">
    <source>
        <dbReference type="ARBA" id="ARBA00036099"/>
    </source>
</evidence>
<gene>
    <name evidence="15" type="ORF">P9H32_10715</name>
</gene>
<feature type="transmembrane region" description="Helical" evidence="14">
    <location>
        <begin position="532"/>
        <end position="551"/>
    </location>
</feature>
<dbReference type="InterPro" id="IPR038377">
    <property type="entry name" value="Na/Glc_symporter_sf"/>
</dbReference>
<dbReference type="PROSITE" id="PS50283">
    <property type="entry name" value="NA_SOLUT_SYMP_3"/>
    <property type="match status" value="1"/>
</dbReference>
<dbReference type="EMBL" id="JARVCO010000010">
    <property type="protein sequence ID" value="MDZ8119096.1"/>
    <property type="molecule type" value="Genomic_DNA"/>
</dbReference>
<evidence type="ECO:0000256" key="7">
    <source>
        <dbReference type="ARBA" id="ARBA00023053"/>
    </source>
</evidence>
<accession>A0ABU5MYP3</accession>
<evidence type="ECO:0000256" key="6">
    <source>
        <dbReference type="ARBA" id="ARBA00022989"/>
    </source>
</evidence>
<comment type="caution">
    <text evidence="15">The sequence shown here is derived from an EMBL/GenBank/DDBJ whole genome shotgun (WGS) entry which is preliminary data.</text>
</comment>
<protein>
    <recommendedName>
        <fullName evidence="17">Na+:solute symporter</fullName>
    </recommendedName>
</protein>
<keyword evidence="7" id="KW-0915">Sodium</keyword>
<feature type="transmembrane region" description="Helical" evidence="14">
    <location>
        <begin position="6"/>
        <end position="27"/>
    </location>
</feature>
<evidence type="ECO:0008006" key="17">
    <source>
        <dbReference type="Google" id="ProtNLM"/>
    </source>
</evidence>
<keyword evidence="6 14" id="KW-1133">Transmembrane helix</keyword>
<feature type="transmembrane region" description="Helical" evidence="14">
    <location>
        <begin position="116"/>
        <end position="138"/>
    </location>
</feature>
<keyword evidence="10" id="KW-0325">Glycoprotein</keyword>
<keyword evidence="16" id="KW-1185">Reference proteome</keyword>
<evidence type="ECO:0000256" key="13">
    <source>
        <dbReference type="RuleBase" id="RU362091"/>
    </source>
</evidence>
<feature type="transmembrane region" description="Helical" evidence="14">
    <location>
        <begin position="47"/>
        <end position="65"/>
    </location>
</feature>
<feature type="transmembrane region" description="Helical" evidence="14">
    <location>
        <begin position="374"/>
        <end position="393"/>
    </location>
</feature>
<name>A0ABU5MYP3_9BACT</name>
<dbReference type="InterPro" id="IPR001734">
    <property type="entry name" value="Na/solute_symporter"/>
</dbReference>
<reference evidence="15 16" key="1">
    <citation type="journal article" date="2024" name="Appl. Environ. Microbiol.">
        <title>Pontiella agarivorans sp. nov., a novel marine anaerobic bacterium capable of degrading macroalgal polysaccharides and fixing nitrogen.</title>
        <authorList>
            <person name="Liu N."/>
            <person name="Kivenson V."/>
            <person name="Peng X."/>
            <person name="Cui Z."/>
            <person name="Lankiewicz T.S."/>
            <person name="Gosselin K.M."/>
            <person name="English C.J."/>
            <person name="Blair E.M."/>
            <person name="O'Malley M.A."/>
            <person name="Valentine D.L."/>
        </authorList>
    </citation>
    <scope>NUCLEOTIDE SEQUENCE [LARGE SCALE GENOMIC DNA]</scope>
    <source>
        <strain evidence="15 16">NLcol2</strain>
    </source>
</reference>
<sequence>MHFSDWTVLALYLAGTVFIGVFLGRFIKNSSDMFAAGGQSPWWISGLSAFMTMFSANTFVVWGGIAYEHGVVAIVINLCYGIAAIAAGFTVAGKWKKMGIRTPAEYIDKRFGRGALHFYTWFMMTFRIIGTGGALYAIARLTLAVIAGGEGSLSGADLNIAILIFALIVVGYTMIGGLWAVLMTDTLQFVILNLAVLFVIPLSLARSGGFSNILDKAPDGFLSATNDKYTFLFLAGWVAIHYFMIGAEWAFVQRYLCVPTPKDARKSTFLFGGLYLFSPFLWLLPPLLWRIQQPIPVGADAETVTKLAETAYILSCKAVLPIGMLGLMLAALFSATASMISSQLNVFSGVLTENIYKPLAGNPSEKRMVHMGRVFTCILGLIVAGIAIATPYMGGAAKMIIAVTQVMVTPLLAPTLLALFIPRLGVSTIWATVGVCFPLGLLAKFSTVLTGTWLADSTVTGVILPLLIIGVMVLFSRKKAPGWSTIRDLTDREANREPPQSSAFPALIVSISLAACACTLFGMIPLNDTNRGMLAGFGLGLLVLAALLFALSKRMKKQEEDI</sequence>
<dbReference type="PANTHER" id="PTHR42985:SF40">
    <property type="entry name" value="LD47995P-RELATED"/>
    <property type="match status" value="1"/>
</dbReference>
<evidence type="ECO:0000256" key="14">
    <source>
        <dbReference type="SAM" id="Phobius"/>
    </source>
</evidence>
<feature type="transmembrane region" description="Helical" evidence="14">
    <location>
        <begin position="71"/>
        <end position="95"/>
    </location>
</feature>
<comment type="catalytic activity">
    <reaction evidence="12">
        <text>iodide(out) + 2 Na(+)(out) = iodide(in) + 2 Na(+)(in)</text>
        <dbReference type="Rhea" id="RHEA:71207"/>
        <dbReference type="ChEBI" id="CHEBI:16382"/>
        <dbReference type="ChEBI" id="CHEBI:29101"/>
    </reaction>
</comment>
<keyword evidence="11" id="KW-0739">Sodium transport</keyword>
<dbReference type="PROSITE" id="PS00456">
    <property type="entry name" value="NA_SOLUT_SYMP_1"/>
    <property type="match status" value="1"/>
</dbReference>
<evidence type="ECO:0000256" key="3">
    <source>
        <dbReference type="ARBA" id="ARBA00022448"/>
    </source>
</evidence>
<evidence type="ECO:0000256" key="1">
    <source>
        <dbReference type="ARBA" id="ARBA00004651"/>
    </source>
</evidence>
<evidence type="ECO:0000256" key="10">
    <source>
        <dbReference type="ARBA" id="ARBA00023180"/>
    </source>
</evidence>
<keyword evidence="5 14" id="KW-0812">Transmembrane</keyword>
<dbReference type="RefSeq" id="WP_322608885.1">
    <property type="nucleotide sequence ID" value="NZ_JARVCO010000010.1"/>
</dbReference>
<feature type="transmembrane region" description="Helical" evidence="14">
    <location>
        <begin position="453"/>
        <end position="475"/>
    </location>
</feature>
<dbReference type="Proteomes" id="UP001290861">
    <property type="component" value="Unassembled WGS sequence"/>
</dbReference>
<comment type="similarity">
    <text evidence="2 13">Belongs to the sodium:solute symporter (SSF) (TC 2.A.21) family.</text>
</comment>
<organism evidence="15 16">
    <name type="scientific">Pontiella agarivorans</name>
    <dbReference type="NCBI Taxonomy" id="3038953"/>
    <lineage>
        <taxon>Bacteria</taxon>
        <taxon>Pseudomonadati</taxon>
        <taxon>Kiritimatiellota</taxon>
        <taxon>Kiritimatiellia</taxon>
        <taxon>Kiritimatiellales</taxon>
        <taxon>Pontiellaceae</taxon>
        <taxon>Pontiella</taxon>
    </lineage>
</organism>
<evidence type="ECO:0000256" key="9">
    <source>
        <dbReference type="ARBA" id="ARBA00023136"/>
    </source>
</evidence>
<dbReference type="PANTHER" id="PTHR42985">
    <property type="entry name" value="SODIUM-COUPLED MONOCARBOXYLATE TRANSPORTER"/>
    <property type="match status" value="1"/>
</dbReference>
<evidence type="ECO:0000256" key="4">
    <source>
        <dbReference type="ARBA" id="ARBA00022475"/>
    </source>
</evidence>
<keyword evidence="8" id="KW-0406">Ion transport</keyword>
<feature type="transmembrane region" description="Helical" evidence="14">
    <location>
        <begin position="158"/>
        <end position="182"/>
    </location>
</feature>
<dbReference type="InterPro" id="IPR051163">
    <property type="entry name" value="Sodium:Solute_Symporter_SSF"/>
</dbReference>
<proteinExistence type="inferred from homology"/>
<dbReference type="InterPro" id="IPR018212">
    <property type="entry name" value="Na/solute_symporter_CS"/>
</dbReference>
<feature type="transmembrane region" description="Helical" evidence="14">
    <location>
        <begin position="428"/>
        <end position="447"/>
    </location>
</feature>
<feature type="transmembrane region" description="Helical" evidence="14">
    <location>
        <begin position="399"/>
        <end position="421"/>
    </location>
</feature>
<evidence type="ECO:0000256" key="11">
    <source>
        <dbReference type="ARBA" id="ARBA00023201"/>
    </source>
</evidence>
<feature type="transmembrane region" description="Helical" evidence="14">
    <location>
        <begin position="268"/>
        <end position="291"/>
    </location>
</feature>
<feature type="transmembrane region" description="Helical" evidence="14">
    <location>
        <begin position="189"/>
        <end position="209"/>
    </location>
</feature>
<keyword evidence="9 14" id="KW-0472">Membrane</keyword>